<dbReference type="InterPro" id="IPR037208">
    <property type="entry name" value="Spo0E-like_sf"/>
</dbReference>
<dbReference type="SUPFAM" id="SSF140500">
    <property type="entry name" value="BAS1536-like"/>
    <property type="match status" value="1"/>
</dbReference>
<evidence type="ECO:0000313" key="1">
    <source>
        <dbReference type="EMBL" id="AHF08014.1"/>
    </source>
</evidence>
<dbReference type="OrthoDB" id="1799551at2"/>
<name>W0EFM8_9FIRM</name>
<keyword evidence="2" id="KW-1185">Reference proteome</keyword>
<dbReference type="Pfam" id="PF09388">
    <property type="entry name" value="SpoOE-like"/>
    <property type="match status" value="1"/>
</dbReference>
<organism evidence="1 2">
    <name type="scientific">Desulfitobacterium metallireducens DSM 15288</name>
    <dbReference type="NCBI Taxonomy" id="871968"/>
    <lineage>
        <taxon>Bacteria</taxon>
        <taxon>Bacillati</taxon>
        <taxon>Bacillota</taxon>
        <taxon>Clostridia</taxon>
        <taxon>Eubacteriales</taxon>
        <taxon>Desulfitobacteriaceae</taxon>
        <taxon>Desulfitobacterium</taxon>
    </lineage>
</organism>
<dbReference type="GO" id="GO:0043937">
    <property type="term" value="P:regulation of sporulation"/>
    <property type="evidence" value="ECO:0007669"/>
    <property type="project" value="InterPro"/>
</dbReference>
<sequence length="52" mass="6214">MRADKLLSQIDEQRNRLYNLANGRRLVDPEVVQMSQELDQLLNLYTILIKRE</sequence>
<protein>
    <submittedName>
        <fullName evidence="1">Sporulation protein Spo0E</fullName>
    </submittedName>
</protein>
<dbReference type="KEGG" id="dmt:DESME_13975"/>
<reference evidence="1 2" key="1">
    <citation type="submission" date="2013-12" db="EMBL/GenBank/DDBJ databases">
        <authorList>
            <consortium name="DOE Joint Genome Institute"/>
            <person name="Smidt H."/>
            <person name="Huntemann M."/>
            <person name="Han J."/>
            <person name="Chen A."/>
            <person name="Kyrpides N."/>
            <person name="Mavromatis K."/>
            <person name="Markowitz V."/>
            <person name="Palaniappan K."/>
            <person name="Ivanova N."/>
            <person name="Schaumberg A."/>
            <person name="Pati A."/>
            <person name="Liolios K."/>
            <person name="Nordberg H.P."/>
            <person name="Cantor M.N."/>
            <person name="Hua S.X."/>
            <person name="Woyke T."/>
        </authorList>
    </citation>
    <scope>NUCLEOTIDE SEQUENCE [LARGE SCALE GENOMIC DNA]</scope>
    <source>
        <strain evidence="2">DSM 15288</strain>
    </source>
</reference>
<proteinExistence type="predicted"/>
<evidence type="ECO:0000313" key="2">
    <source>
        <dbReference type="Proteomes" id="UP000010847"/>
    </source>
</evidence>
<dbReference type="EMBL" id="CP007032">
    <property type="protein sequence ID" value="AHF08014.1"/>
    <property type="molecule type" value="Genomic_DNA"/>
</dbReference>
<dbReference type="InterPro" id="IPR018540">
    <property type="entry name" value="Spo0E-like"/>
</dbReference>
<dbReference type="HOGENOM" id="CLU_189149_1_1_9"/>
<dbReference type="Proteomes" id="UP000010847">
    <property type="component" value="Chromosome"/>
</dbReference>
<accession>W0EFM8</accession>
<dbReference type="Gene3D" id="4.10.280.10">
    <property type="entry name" value="Helix-loop-helix DNA-binding domain"/>
    <property type="match status" value="1"/>
</dbReference>
<dbReference type="GO" id="GO:0046983">
    <property type="term" value="F:protein dimerization activity"/>
    <property type="evidence" value="ECO:0007669"/>
    <property type="project" value="InterPro"/>
</dbReference>
<dbReference type="InterPro" id="IPR036638">
    <property type="entry name" value="HLH_DNA-bd_sf"/>
</dbReference>
<dbReference type="AlphaFoldDB" id="W0EFM8"/>
<gene>
    <name evidence="1" type="ORF">DESME_13975</name>
</gene>